<evidence type="ECO:0000313" key="2">
    <source>
        <dbReference type="EMBL" id="KAF2772818.1"/>
    </source>
</evidence>
<proteinExistence type="predicted"/>
<organism evidence="2 3">
    <name type="scientific">Teratosphaeria nubilosa</name>
    <dbReference type="NCBI Taxonomy" id="161662"/>
    <lineage>
        <taxon>Eukaryota</taxon>
        <taxon>Fungi</taxon>
        <taxon>Dikarya</taxon>
        <taxon>Ascomycota</taxon>
        <taxon>Pezizomycotina</taxon>
        <taxon>Dothideomycetes</taxon>
        <taxon>Dothideomycetidae</taxon>
        <taxon>Mycosphaerellales</taxon>
        <taxon>Teratosphaeriaceae</taxon>
        <taxon>Teratosphaeria</taxon>
    </lineage>
</organism>
<gene>
    <name evidence="2" type="ORF">EJ03DRAFT_348345</name>
</gene>
<evidence type="ECO:0000256" key="1">
    <source>
        <dbReference type="SAM" id="MobiDB-lite"/>
    </source>
</evidence>
<keyword evidence="3" id="KW-1185">Reference proteome</keyword>
<reference evidence="2" key="1">
    <citation type="journal article" date="2020" name="Stud. Mycol.">
        <title>101 Dothideomycetes genomes: a test case for predicting lifestyles and emergence of pathogens.</title>
        <authorList>
            <person name="Haridas S."/>
            <person name="Albert R."/>
            <person name="Binder M."/>
            <person name="Bloem J."/>
            <person name="Labutti K."/>
            <person name="Salamov A."/>
            <person name="Andreopoulos B."/>
            <person name="Baker S."/>
            <person name="Barry K."/>
            <person name="Bills G."/>
            <person name="Bluhm B."/>
            <person name="Cannon C."/>
            <person name="Castanera R."/>
            <person name="Culley D."/>
            <person name="Daum C."/>
            <person name="Ezra D."/>
            <person name="Gonzalez J."/>
            <person name="Henrissat B."/>
            <person name="Kuo A."/>
            <person name="Liang C."/>
            <person name="Lipzen A."/>
            <person name="Lutzoni F."/>
            <person name="Magnuson J."/>
            <person name="Mondo S."/>
            <person name="Nolan M."/>
            <person name="Ohm R."/>
            <person name="Pangilinan J."/>
            <person name="Park H.-J."/>
            <person name="Ramirez L."/>
            <person name="Alfaro M."/>
            <person name="Sun H."/>
            <person name="Tritt A."/>
            <person name="Yoshinaga Y."/>
            <person name="Zwiers L.-H."/>
            <person name="Turgeon B."/>
            <person name="Goodwin S."/>
            <person name="Spatafora J."/>
            <person name="Crous P."/>
            <person name="Grigoriev I."/>
        </authorList>
    </citation>
    <scope>NUCLEOTIDE SEQUENCE</scope>
    <source>
        <strain evidence="2">CBS 116005</strain>
    </source>
</reference>
<protein>
    <submittedName>
        <fullName evidence="2">Uncharacterized protein</fullName>
    </submittedName>
</protein>
<evidence type="ECO:0000313" key="3">
    <source>
        <dbReference type="Proteomes" id="UP000799436"/>
    </source>
</evidence>
<feature type="region of interest" description="Disordered" evidence="1">
    <location>
        <begin position="1"/>
        <end position="85"/>
    </location>
</feature>
<dbReference type="AlphaFoldDB" id="A0A6G1LK61"/>
<accession>A0A6G1LK61</accession>
<name>A0A6G1LK61_9PEZI</name>
<feature type="compositionally biased region" description="Polar residues" evidence="1">
    <location>
        <begin position="54"/>
        <end position="77"/>
    </location>
</feature>
<dbReference type="EMBL" id="ML995813">
    <property type="protein sequence ID" value="KAF2772818.1"/>
    <property type="molecule type" value="Genomic_DNA"/>
</dbReference>
<dbReference type="Proteomes" id="UP000799436">
    <property type="component" value="Unassembled WGS sequence"/>
</dbReference>
<sequence>MTSSMTDALKGSGGGLQEISGATGEALGNAMQPKTGHQKKADQASTDLGEMANTGKTTTPGTSISAKDQVSNMSSGSADHLNLGK</sequence>
<dbReference type="OrthoDB" id="3649678at2759"/>